<evidence type="ECO:0000256" key="1">
    <source>
        <dbReference type="SAM" id="MobiDB-lite"/>
    </source>
</evidence>
<dbReference type="SFLD" id="SFLDG01082">
    <property type="entry name" value="B12-binding_domain_containing"/>
    <property type="match status" value="1"/>
</dbReference>
<accession>A0ABX0SJL4</accession>
<dbReference type="SFLD" id="SFLDS00029">
    <property type="entry name" value="Radical_SAM"/>
    <property type="match status" value="1"/>
</dbReference>
<dbReference type="Gene3D" id="3.30.750.210">
    <property type="match status" value="1"/>
</dbReference>
<dbReference type="SMART" id="SM00729">
    <property type="entry name" value="Elp3"/>
    <property type="match status" value="1"/>
</dbReference>
<gene>
    <name evidence="3" type="ORF">FB473_001870</name>
</gene>
<feature type="region of interest" description="Disordered" evidence="1">
    <location>
        <begin position="1"/>
        <end position="20"/>
    </location>
</feature>
<dbReference type="Pfam" id="PF04055">
    <property type="entry name" value="Radical_SAM"/>
    <property type="match status" value="1"/>
</dbReference>
<sequence>MTTDMLAAGSPMPTDHRGAEPPSLFDRLEPLLARVTKPIQYVGGEVNSVTKGWSDVDVHWVLAYPDVYEVGQPNQGLAILYEVINGQDWACAERAFSVWPDLEREMRSRGVPLLTWESHRPVRAFDILGVSLSTELGYTNMLNAIDLAGIPIHSADRGPGDPLVVIGGHCASNPEPVADFVDVVVLGDGEQAVLELGSIVRDWIVAGRPGGRDGVLEKLAATGLFYVPRFYDVTYGPDGAIAKVSPNRPGTPYQVGRWVLTNLDEWLYPRAPIVPLAETVHERYSVEIFRGCTRGCRFCQAGMITRPVRERSLPAIGTMVADGLAATGLEEVGLLSLSSADHTEIGEITHGLAERYRGTNVSLSLPSTRVDAFNIDLAEELARNGRRSGLTFAPEGGTERMRAVINKNVSEDDLISTVTTAFANGWRSVKLYFMCGLPTETDEDVLAIADMAHRVIETGRKASGRRDIACTISIGAFVPKPHTPFQWVGQTDPEITNERLRALKQKVRDDRQCGRAIGVRWADGHPGLIEGLLARGDRRVGRVIEAVWRDGGIFDGWSEHFDYARWVRIAGEELGKLGVDLAWYTTRERPVTEVLAWDHLDVGLDRTWLWDDYQASLRQLSVPDCRWDDCNDCGVCPDLGVDIEIGPSGRTLLPLPTVTAQAGSSRPG</sequence>
<feature type="domain" description="Radical SAM core" evidence="2">
    <location>
        <begin position="278"/>
        <end position="515"/>
    </location>
</feature>
<dbReference type="InterPro" id="IPR058240">
    <property type="entry name" value="rSAM_sf"/>
</dbReference>
<dbReference type="InterPro" id="IPR006638">
    <property type="entry name" value="Elp3/MiaA/NifB-like_rSAM"/>
</dbReference>
<dbReference type="Gene3D" id="3.30.750.200">
    <property type="match status" value="1"/>
</dbReference>
<dbReference type="PROSITE" id="PS51918">
    <property type="entry name" value="RADICAL_SAM"/>
    <property type="match status" value="1"/>
</dbReference>
<evidence type="ECO:0000313" key="4">
    <source>
        <dbReference type="Proteomes" id="UP000749311"/>
    </source>
</evidence>
<dbReference type="InterPro" id="IPR023862">
    <property type="entry name" value="CHP03960_rSAM"/>
</dbReference>
<dbReference type="EMBL" id="JAAMOZ010000001">
    <property type="protein sequence ID" value="NIH57225.1"/>
    <property type="molecule type" value="Genomic_DNA"/>
</dbReference>
<name>A0ABX0SJL4_9ACTN</name>
<dbReference type="PANTHER" id="PTHR42731">
    <property type="entry name" value="SLL1084 PROTEIN"/>
    <property type="match status" value="1"/>
</dbReference>
<dbReference type="Proteomes" id="UP000749311">
    <property type="component" value="Unassembled WGS sequence"/>
</dbReference>
<proteinExistence type="predicted"/>
<protein>
    <submittedName>
        <fullName evidence="3">Radical SAM family uncharacterized protein</fullName>
    </submittedName>
</protein>
<keyword evidence="4" id="KW-1185">Reference proteome</keyword>
<evidence type="ECO:0000313" key="3">
    <source>
        <dbReference type="EMBL" id="NIH57225.1"/>
    </source>
</evidence>
<dbReference type="SUPFAM" id="SSF102114">
    <property type="entry name" value="Radical SAM enzymes"/>
    <property type="match status" value="1"/>
</dbReference>
<organism evidence="3 4">
    <name type="scientific">Brooklawnia cerclae</name>
    <dbReference type="NCBI Taxonomy" id="349934"/>
    <lineage>
        <taxon>Bacteria</taxon>
        <taxon>Bacillati</taxon>
        <taxon>Actinomycetota</taxon>
        <taxon>Actinomycetes</taxon>
        <taxon>Propionibacteriales</taxon>
        <taxon>Propionibacteriaceae</taxon>
        <taxon>Brooklawnia</taxon>
    </lineage>
</organism>
<dbReference type="InterPro" id="IPR007197">
    <property type="entry name" value="rSAM"/>
</dbReference>
<dbReference type="CDD" id="cd01335">
    <property type="entry name" value="Radical_SAM"/>
    <property type="match status" value="1"/>
</dbReference>
<dbReference type="PANTHER" id="PTHR42731:SF1">
    <property type="entry name" value="RADICAL SAM DOMAIN PROTEIN"/>
    <property type="match status" value="1"/>
</dbReference>
<reference evidence="3 4" key="1">
    <citation type="submission" date="2020-02" db="EMBL/GenBank/DDBJ databases">
        <title>Sequencing the genomes of 1000 actinobacteria strains.</title>
        <authorList>
            <person name="Klenk H.-P."/>
        </authorList>
    </citation>
    <scope>NUCLEOTIDE SEQUENCE [LARGE SCALE GENOMIC DNA]</scope>
    <source>
        <strain evidence="3 4">DSM 19609</strain>
    </source>
</reference>
<comment type="caution">
    <text evidence="3">The sequence shown here is derived from an EMBL/GenBank/DDBJ whole genome shotgun (WGS) entry which is preliminary data.</text>
</comment>
<evidence type="ECO:0000259" key="2">
    <source>
        <dbReference type="PROSITE" id="PS51918"/>
    </source>
</evidence>
<dbReference type="Pfam" id="PF19864">
    <property type="entry name" value="Radical_SAM_N2"/>
    <property type="match status" value="1"/>
</dbReference>
<dbReference type="NCBIfam" id="TIGR03960">
    <property type="entry name" value="rSAM_fuse_unch"/>
    <property type="match status" value="1"/>
</dbReference>
<dbReference type="InterPro" id="IPR045784">
    <property type="entry name" value="Radical_SAM_N2"/>
</dbReference>